<accession>A0A6P5A2L1</accession>
<keyword evidence="2" id="KW-1133">Transmembrane helix</keyword>
<name>A0A6P5A2L1_BRABE</name>
<dbReference type="PANTHER" id="PTHR14340">
    <property type="entry name" value="MICROFIBRIL-ASSOCIATED GLYCOPROTEIN 3"/>
    <property type="match status" value="1"/>
</dbReference>
<keyword evidence="4" id="KW-1185">Reference proteome</keyword>
<dbReference type="InterPro" id="IPR003599">
    <property type="entry name" value="Ig_sub"/>
</dbReference>
<dbReference type="InterPro" id="IPR013098">
    <property type="entry name" value="Ig_I-set"/>
</dbReference>
<dbReference type="FunFam" id="2.60.40.10:FF:000002">
    <property type="entry name" value="Titin a"/>
    <property type="match status" value="1"/>
</dbReference>
<evidence type="ECO:0000256" key="1">
    <source>
        <dbReference type="ARBA" id="ARBA00023319"/>
    </source>
</evidence>
<proteinExistence type="predicted"/>
<dbReference type="Pfam" id="PF07679">
    <property type="entry name" value="I-set"/>
    <property type="match status" value="1"/>
</dbReference>
<gene>
    <name evidence="5" type="primary">LOC109487861</name>
</gene>
<reference evidence="5" key="1">
    <citation type="submission" date="2025-08" db="UniProtKB">
        <authorList>
            <consortium name="RefSeq"/>
        </authorList>
    </citation>
    <scope>IDENTIFICATION</scope>
    <source>
        <tissue evidence="5">Gonad</tissue>
    </source>
</reference>
<dbReference type="KEGG" id="bbel:109487861"/>
<protein>
    <submittedName>
        <fullName evidence="5">Obscurin-like protein 1</fullName>
    </submittedName>
</protein>
<keyword evidence="2" id="KW-0472">Membrane</keyword>
<keyword evidence="2" id="KW-0812">Transmembrane</keyword>
<dbReference type="Proteomes" id="UP000515135">
    <property type="component" value="Unplaced"/>
</dbReference>
<evidence type="ECO:0000259" key="3">
    <source>
        <dbReference type="PROSITE" id="PS50835"/>
    </source>
</evidence>
<dbReference type="InterPro" id="IPR007110">
    <property type="entry name" value="Ig-like_dom"/>
</dbReference>
<dbReference type="InterPro" id="IPR036179">
    <property type="entry name" value="Ig-like_dom_sf"/>
</dbReference>
<evidence type="ECO:0000313" key="5">
    <source>
        <dbReference type="RefSeq" id="XP_019647520.1"/>
    </source>
</evidence>
<dbReference type="AlphaFoldDB" id="A0A6P5A2L1"/>
<evidence type="ECO:0000256" key="2">
    <source>
        <dbReference type="SAM" id="Phobius"/>
    </source>
</evidence>
<dbReference type="RefSeq" id="XP_019647520.1">
    <property type="nucleotide sequence ID" value="XM_019791961.1"/>
</dbReference>
<dbReference type="Gene3D" id="2.60.40.10">
    <property type="entry name" value="Immunoglobulins"/>
    <property type="match status" value="1"/>
</dbReference>
<dbReference type="SMART" id="SM00409">
    <property type="entry name" value="IG"/>
    <property type="match status" value="1"/>
</dbReference>
<evidence type="ECO:0000313" key="4">
    <source>
        <dbReference type="Proteomes" id="UP000515135"/>
    </source>
</evidence>
<dbReference type="OrthoDB" id="6107607at2759"/>
<feature type="transmembrane region" description="Helical" evidence="2">
    <location>
        <begin position="6"/>
        <end position="27"/>
    </location>
</feature>
<dbReference type="SUPFAM" id="SSF48726">
    <property type="entry name" value="Immunoglobulin"/>
    <property type="match status" value="1"/>
</dbReference>
<feature type="domain" description="Ig-like" evidence="3">
    <location>
        <begin position="43"/>
        <end position="132"/>
    </location>
</feature>
<keyword evidence="1" id="KW-0393">Immunoglobulin domain</keyword>
<dbReference type="PANTHER" id="PTHR14340:SF9">
    <property type="entry name" value="FIBRONECTIN TYPE-III DOMAIN-CONTAINING PROTEIN"/>
    <property type="match status" value="1"/>
</dbReference>
<dbReference type="PROSITE" id="PS50835">
    <property type="entry name" value="IG_LIKE"/>
    <property type="match status" value="1"/>
</dbReference>
<dbReference type="GeneID" id="109487861"/>
<dbReference type="InterPro" id="IPR013783">
    <property type="entry name" value="Ig-like_fold"/>
</dbReference>
<sequence length="222" mass="24655">MAGINVIFFANVSTFLIILFMGGMIQLQPRHDRDRDMANHDEPIIELEAGLLSGLTVRAGHPIRLAAYIRGKPDPEVWWEADPELDKTRTVIGPTEDGSECVLKNSQRTDSGLYKVTASNDAGEKSATCMVTVLDFGRAFQSHSSTESLTCKSTSSQGNFKVKGTIQLNDTQPRHERNRNMVNHGVHQERKLHHHCQRTLQKMESIDVTAEKGFQGGSKAIV</sequence>
<organism evidence="4 5">
    <name type="scientific">Branchiostoma belcheri</name>
    <name type="common">Amphioxus</name>
    <dbReference type="NCBI Taxonomy" id="7741"/>
    <lineage>
        <taxon>Eukaryota</taxon>
        <taxon>Metazoa</taxon>
        <taxon>Chordata</taxon>
        <taxon>Cephalochordata</taxon>
        <taxon>Leptocardii</taxon>
        <taxon>Amphioxiformes</taxon>
        <taxon>Branchiostomatidae</taxon>
        <taxon>Branchiostoma</taxon>
    </lineage>
</organism>